<dbReference type="GO" id="GO:0004497">
    <property type="term" value="F:monooxygenase activity"/>
    <property type="evidence" value="ECO:0007669"/>
    <property type="project" value="UniProtKB-KW"/>
</dbReference>
<dbReference type="AlphaFoldDB" id="B0XLT8"/>
<keyword evidence="10 13" id="KW-0408">Iron</keyword>
<evidence type="ECO:0000256" key="9">
    <source>
        <dbReference type="ARBA" id="ARBA00023002"/>
    </source>
</evidence>
<dbReference type="EMBL" id="DS234760">
    <property type="protein sequence ID" value="EDS34983.1"/>
    <property type="molecule type" value="Genomic_DNA"/>
</dbReference>
<dbReference type="Pfam" id="PF00067">
    <property type="entry name" value="p450"/>
    <property type="match status" value="2"/>
</dbReference>
<dbReference type="InterPro" id="IPR002401">
    <property type="entry name" value="Cyt_P450_E_grp-I"/>
</dbReference>
<evidence type="ECO:0000313" key="16">
    <source>
        <dbReference type="EnsemblMetazoa" id="CPIJ020018-PA"/>
    </source>
</evidence>
<dbReference type="InterPro" id="IPR017972">
    <property type="entry name" value="Cyt_P450_CS"/>
</dbReference>
<dbReference type="OMA" id="GSHNCIG"/>
<dbReference type="KEGG" id="cqu:CpipJ_CPIJ020018"/>
<dbReference type="EnsemblMetazoa" id="CPIJ020018-RA">
    <property type="protein sequence ID" value="CPIJ020018-PA"/>
    <property type="gene ID" value="CPIJ020018"/>
</dbReference>
<evidence type="ECO:0000256" key="14">
    <source>
        <dbReference type="RuleBase" id="RU000461"/>
    </source>
</evidence>
<organism>
    <name type="scientific">Culex quinquefasciatus</name>
    <name type="common">Southern house mosquito</name>
    <name type="synonym">Culex pungens</name>
    <dbReference type="NCBI Taxonomy" id="7176"/>
    <lineage>
        <taxon>Eukaryota</taxon>
        <taxon>Metazoa</taxon>
        <taxon>Ecdysozoa</taxon>
        <taxon>Arthropoda</taxon>
        <taxon>Hexapoda</taxon>
        <taxon>Insecta</taxon>
        <taxon>Pterygota</taxon>
        <taxon>Neoptera</taxon>
        <taxon>Endopterygota</taxon>
        <taxon>Diptera</taxon>
        <taxon>Nematocera</taxon>
        <taxon>Culicoidea</taxon>
        <taxon>Culicidae</taxon>
        <taxon>Culicinae</taxon>
        <taxon>Culicini</taxon>
        <taxon>Culex</taxon>
        <taxon>Culex</taxon>
    </lineage>
</organism>
<keyword evidence="5 13" id="KW-0349">Heme</keyword>
<evidence type="ECO:0000256" key="2">
    <source>
        <dbReference type="ARBA" id="ARBA00004174"/>
    </source>
</evidence>
<evidence type="ECO:0000256" key="12">
    <source>
        <dbReference type="ARBA" id="ARBA00023136"/>
    </source>
</evidence>
<dbReference type="PANTHER" id="PTHR24292:SF93">
    <property type="entry name" value="CYTOCHROME P450 310A1-RELATED"/>
    <property type="match status" value="1"/>
</dbReference>
<dbReference type="HOGENOM" id="CLU_604476_0_0_1"/>
<evidence type="ECO:0000256" key="1">
    <source>
        <dbReference type="ARBA" id="ARBA00001971"/>
    </source>
</evidence>
<keyword evidence="11 14" id="KW-0503">Monooxygenase</keyword>
<dbReference type="VEuPathDB" id="VectorBase:CPIJ020018"/>
<keyword evidence="6 13" id="KW-0479">Metal-binding</keyword>
<dbReference type="PANTHER" id="PTHR24292">
    <property type="entry name" value="CYTOCHROME P450"/>
    <property type="match status" value="1"/>
</dbReference>
<feature type="binding site" description="axial binding residue" evidence="13">
    <location>
        <position position="201"/>
    </location>
    <ligand>
        <name>heme</name>
        <dbReference type="ChEBI" id="CHEBI:30413"/>
    </ligand>
    <ligandPart>
        <name>Fe</name>
        <dbReference type="ChEBI" id="CHEBI:18248"/>
    </ligandPart>
</feature>
<keyword evidence="9 14" id="KW-0560">Oxidoreductase</keyword>
<evidence type="ECO:0000256" key="10">
    <source>
        <dbReference type="ARBA" id="ARBA00023004"/>
    </source>
</evidence>
<evidence type="ECO:0000313" key="17">
    <source>
        <dbReference type="Proteomes" id="UP000002320"/>
    </source>
</evidence>
<dbReference type="InterPro" id="IPR036396">
    <property type="entry name" value="Cyt_P450_sf"/>
</dbReference>
<evidence type="ECO:0000256" key="11">
    <source>
        <dbReference type="ARBA" id="ARBA00023033"/>
    </source>
</evidence>
<dbReference type="InParanoid" id="B0XLT8"/>
<comment type="similarity">
    <text evidence="4 14">Belongs to the cytochrome P450 family.</text>
</comment>
<dbReference type="OrthoDB" id="2789670at2759"/>
<comment type="cofactor">
    <cofactor evidence="1 13">
        <name>heme</name>
        <dbReference type="ChEBI" id="CHEBI:30413"/>
    </cofactor>
</comment>
<keyword evidence="8" id="KW-0492">Microsome</keyword>
<dbReference type="GO" id="GO:0020037">
    <property type="term" value="F:heme binding"/>
    <property type="evidence" value="ECO:0007669"/>
    <property type="project" value="InterPro"/>
</dbReference>
<dbReference type="InterPro" id="IPR050476">
    <property type="entry name" value="Insect_CytP450_Detox"/>
</dbReference>
<dbReference type="Gene3D" id="1.10.630.10">
    <property type="entry name" value="Cytochrome P450"/>
    <property type="match status" value="2"/>
</dbReference>
<dbReference type="eggNOG" id="KOG0158">
    <property type="taxonomic scope" value="Eukaryota"/>
</dbReference>
<dbReference type="GO" id="GO:0016705">
    <property type="term" value="F:oxidoreductase activity, acting on paired donors, with incorporation or reduction of molecular oxygen"/>
    <property type="evidence" value="ECO:0007669"/>
    <property type="project" value="InterPro"/>
</dbReference>
<dbReference type="GO" id="GO:0005789">
    <property type="term" value="C:endoplasmic reticulum membrane"/>
    <property type="evidence" value="ECO:0007669"/>
    <property type="project" value="UniProtKB-SubCell"/>
</dbReference>
<dbReference type="STRING" id="7176.B0XLT8"/>
<keyword evidence="17" id="KW-1185">Reference proteome</keyword>
<dbReference type="PRINTS" id="PR00385">
    <property type="entry name" value="P450"/>
</dbReference>
<evidence type="ECO:0000313" key="15">
    <source>
        <dbReference type="EMBL" id="EDS34983.1"/>
    </source>
</evidence>
<evidence type="ECO:0000256" key="7">
    <source>
        <dbReference type="ARBA" id="ARBA00022824"/>
    </source>
</evidence>
<reference evidence="16" key="2">
    <citation type="submission" date="2021-02" db="UniProtKB">
        <authorList>
            <consortium name="EnsemblMetazoa"/>
        </authorList>
    </citation>
    <scope>IDENTIFICATION</scope>
    <source>
        <strain evidence="16">JHB</strain>
    </source>
</reference>
<proteinExistence type="inferred from homology"/>
<dbReference type="Proteomes" id="UP000002320">
    <property type="component" value="Unassembled WGS sequence"/>
</dbReference>
<keyword evidence="12" id="KW-0472">Membrane</keyword>
<evidence type="ECO:0000256" key="5">
    <source>
        <dbReference type="ARBA" id="ARBA00022617"/>
    </source>
</evidence>
<dbReference type="SUPFAM" id="SSF48264">
    <property type="entry name" value="Cytochrome P450"/>
    <property type="match status" value="2"/>
</dbReference>
<evidence type="ECO:0000256" key="13">
    <source>
        <dbReference type="PIRSR" id="PIRSR602401-1"/>
    </source>
</evidence>
<dbReference type="VEuPathDB" id="VectorBase:CQUJHB017642"/>
<protein>
    <submittedName>
        <fullName evidence="15">Cytochrome P450 6d3</fullName>
    </submittedName>
</protein>
<dbReference type="GO" id="GO:0005506">
    <property type="term" value="F:iron ion binding"/>
    <property type="evidence" value="ECO:0007669"/>
    <property type="project" value="InterPro"/>
</dbReference>
<accession>B0XLT8</accession>
<evidence type="ECO:0000256" key="4">
    <source>
        <dbReference type="ARBA" id="ARBA00010617"/>
    </source>
</evidence>
<evidence type="ECO:0000256" key="3">
    <source>
        <dbReference type="ARBA" id="ARBA00004406"/>
    </source>
</evidence>
<dbReference type="VEuPathDB" id="VectorBase:CQUJHB018038"/>
<evidence type="ECO:0000256" key="6">
    <source>
        <dbReference type="ARBA" id="ARBA00022723"/>
    </source>
</evidence>
<reference evidence="15" key="1">
    <citation type="submission" date="2007-03" db="EMBL/GenBank/DDBJ databases">
        <title>Annotation of Culex pipiens quinquefasciatus.</title>
        <authorList>
            <consortium name="The Broad Institute Genome Sequencing Platform"/>
            <person name="Atkinson P.W."/>
            <person name="Hemingway J."/>
            <person name="Christensen B.M."/>
            <person name="Higgs S."/>
            <person name="Kodira C."/>
            <person name="Hannick L."/>
            <person name="Megy K."/>
            <person name="O'Leary S."/>
            <person name="Pearson M."/>
            <person name="Haas B.J."/>
            <person name="Mauceli E."/>
            <person name="Wortman J.R."/>
            <person name="Lee N.H."/>
            <person name="Guigo R."/>
            <person name="Stanke M."/>
            <person name="Alvarado L."/>
            <person name="Amedeo P."/>
            <person name="Antoine C.H."/>
            <person name="Arensburger P."/>
            <person name="Bidwell S.L."/>
            <person name="Crawford M."/>
            <person name="Camaro F."/>
            <person name="Devon K."/>
            <person name="Engels R."/>
            <person name="Hammond M."/>
            <person name="Howarth C."/>
            <person name="Koehrsen M."/>
            <person name="Lawson D."/>
            <person name="Montgomery P."/>
            <person name="Nene V."/>
            <person name="Nusbaum C."/>
            <person name="Puiu D."/>
            <person name="Romero-Severson J."/>
            <person name="Severson D.W."/>
            <person name="Shumway M."/>
            <person name="Sisk P."/>
            <person name="Stolte C."/>
            <person name="Zeng Q."/>
            <person name="Eisenstadt E."/>
            <person name="Fraser-Liggett C."/>
            <person name="Strausberg R."/>
            <person name="Galagan J."/>
            <person name="Birren B."/>
            <person name="Collins F.H."/>
        </authorList>
    </citation>
    <scope>NUCLEOTIDE SEQUENCE [LARGE SCALE GENOMIC DNA]</scope>
    <source>
        <strain evidence="15">JHB</strain>
    </source>
</reference>
<comment type="subcellular location">
    <subcellularLocation>
        <location evidence="3">Endoplasmic reticulum membrane</location>
        <topology evidence="3">Peripheral membrane protein</topology>
    </subcellularLocation>
    <subcellularLocation>
        <location evidence="2">Microsome membrane</location>
        <topology evidence="2">Peripheral membrane protein</topology>
    </subcellularLocation>
</comment>
<name>B0XLT8_CULQU</name>
<dbReference type="PRINTS" id="PR00463">
    <property type="entry name" value="EP450I"/>
</dbReference>
<gene>
    <name evidence="16" type="primary">6054744</name>
    <name evidence="15" type="ORF">CpipJ_CPIJ020018</name>
</gene>
<sequence>MRVSSISREVSNFMTNLATQQMKYREKNDLARKDFLQLLNDLHQVDLSAEECASNVNLFYTAGSETTKSTVIYTLHELAHHPEVMRRLVEEVDEYVKQSGGEISYDLVKSMPYLDLCVKETLRKYPGLFFLNRKCTHDYKVPNSRLVIKKGTQIIIPSMAYGMDERCFPNPESYIPERFLEETKNYDEDAYAPFGEGPRKCIAPRMGIFVAKVTLVRLLSKFRFEATQELKVEFAPSVIPLVPKDGCATNVFLFYVAGADTSTDAITYTVHELTHRPDLMKKVQAEIDDALEKSNGEINYDVLHEMKLLDNCVKETLRKYPFPILNRECTQDYQVPDSKLIIRKGTPVIIPLQAFGMSEEYFPEPNRYLPERFDSSTKNYDEKAYIPFGDGPRNCIGSRMGSAVSKIGIIMLLSKFNFEATQGAEIGFARAQIALAPENGISLKISNRIRNSI</sequence>
<dbReference type="InterPro" id="IPR001128">
    <property type="entry name" value="Cyt_P450"/>
</dbReference>
<dbReference type="PROSITE" id="PS00086">
    <property type="entry name" value="CYTOCHROME_P450"/>
    <property type="match status" value="2"/>
</dbReference>
<evidence type="ECO:0000256" key="8">
    <source>
        <dbReference type="ARBA" id="ARBA00022848"/>
    </source>
</evidence>
<keyword evidence="7" id="KW-0256">Endoplasmic reticulum</keyword>